<dbReference type="AlphaFoldDB" id="A0A1I6ED85"/>
<feature type="transmembrane region" description="Helical" evidence="1">
    <location>
        <begin position="220"/>
        <end position="239"/>
    </location>
</feature>
<dbReference type="GO" id="GO:0006508">
    <property type="term" value="P:proteolysis"/>
    <property type="evidence" value="ECO:0007669"/>
    <property type="project" value="UniProtKB-KW"/>
</dbReference>
<protein>
    <submittedName>
        <fullName evidence="2">Putative peptide zinc metalloprotease protein</fullName>
    </submittedName>
</protein>
<keyword evidence="1" id="KW-0812">Transmembrane</keyword>
<feature type="transmembrane region" description="Helical" evidence="1">
    <location>
        <begin position="154"/>
        <end position="177"/>
    </location>
</feature>
<feature type="non-terminal residue" evidence="2">
    <location>
        <position position="259"/>
    </location>
</feature>
<gene>
    <name evidence="2" type="ORF">SAMN04515673_1101</name>
</gene>
<feature type="transmembrane region" description="Helical" evidence="1">
    <location>
        <begin position="189"/>
        <end position="208"/>
    </location>
</feature>
<proteinExistence type="predicted"/>
<keyword evidence="3" id="KW-1185">Reference proteome</keyword>
<dbReference type="STRING" id="871652.SAMN04515673_1101"/>
<keyword evidence="1" id="KW-1133">Transmembrane helix</keyword>
<evidence type="ECO:0000256" key="1">
    <source>
        <dbReference type="SAM" id="Phobius"/>
    </source>
</evidence>
<reference evidence="2 3" key="1">
    <citation type="submission" date="2016-10" db="EMBL/GenBank/DDBJ databases">
        <authorList>
            <person name="de Groot N.N."/>
        </authorList>
    </citation>
    <scope>NUCLEOTIDE SEQUENCE [LARGE SCALE GENOMIC DNA]</scope>
    <source>
        <strain evidence="3">KMM 9023,NRIC 0796,JCM 17311,KCTC 23692</strain>
    </source>
</reference>
<keyword evidence="2" id="KW-0645">Protease</keyword>
<keyword evidence="2" id="KW-0482">Metalloprotease</keyword>
<dbReference type="Proteomes" id="UP000199302">
    <property type="component" value="Unassembled WGS sequence"/>
</dbReference>
<evidence type="ECO:0000313" key="2">
    <source>
        <dbReference type="EMBL" id="SFR15462.1"/>
    </source>
</evidence>
<dbReference type="GO" id="GO:0008237">
    <property type="term" value="F:metallopeptidase activity"/>
    <property type="evidence" value="ECO:0007669"/>
    <property type="project" value="UniProtKB-KW"/>
</dbReference>
<evidence type="ECO:0000313" key="3">
    <source>
        <dbReference type="Proteomes" id="UP000199302"/>
    </source>
</evidence>
<keyword evidence="2" id="KW-0378">Hydrolase</keyword>
<dbReference type="EMBL" id="FOYI01000010">
    <property type="protein sequence ID" value="SFR15462.1"/>
    <property type="molecule type" value="Genomic_DNA"/>
</dbReference>
<accession>A0A1I6ED85</accession>
<organism evidence="2 3">
    <name type="scientific">Poseidonocella sedimentorum</name>
    <dbReference type="NCBI Taxonomy" id="871652"/>
    <lineage>
        <taxon>Bacteria</taxon>
        <taxon>Pseudomonadati</taxon>
        <taxon>Pseudomonadota</taxon>
        <taxon>Alphaproteobacteria</taxon>
        <taxon>Rhodobacterales</taxon>
        <taxon>Roseobacteraceae</taxon>
        <taxon>Poseidonocella</taxon>
    </lineage>
</organism>
<keyword evidence="1" id="KW-0472">Membrane</keyword>
<name>A0A1I6ED85_9RHOB</name>
<sequence length="259" mass="29527">MARRTFHDQWYRIAGLRVSLRPGTQVQHQHYRGEPWVVLHDPTHAGYFRARPAVYAHIAALARELTLGEIWEQLTRSAPKKAPGQEDFFLLIRDLYKANLLTVEGSVNEMRILNRAVDKKRKPFVGKVSELLFFRVPLWDPQNFLTRHSRAIHALYSAPAVLAVLALLLWAGITFVLNSDRALAQSGSILQLSNLIPLYLTIFFTHVLHEMSHAALTHRYGGPVRTMGVMLLLFTPLPYADLSSAWTFRNKWRRAAVGA</sequence>